<dbReference type="Proteomes" id="UP000308197">
    <property type="component" value="Unassembled WGS sequence"/>
</dbReference>
<evidence type="ECO:0000313" key="9">
    <source>
        <dbReference type="Proteomes" id="UP000308197"/>
    </source>
</evidence>
<reference evidence="8 9" key="1">
    <citation type="journal article" date="2019" name="Nat. Ecol. Evol.">
        <title>Megaphylogeny resolves global patterns of mushroom evolution.</title>
        <authorList>
            <person name="Varga T."/>
            <person name="Krizsan K."/>
            <person name="Foldi C."/>
            <person name="Dima B."/>
            <person name="Sanchez-Garcia M."/>
            <person name="Sanchez-Ramirez S."/>
            <person name="Szollosi G.J."/>
            <person name="Szarkandi J.G."/>
            <person name="Papp V."/>
            <person name="Albert L."/>
            <person name="Andreopoulos W."/>
            <person name="Angelini C."/>
            <person name="Antonin V."/>
            <person name="Barry K.W."/>
            <person name="Bougher N.L."/>
            <person name="Buchanan P."/>
            <person name="Buyck B."/>
            <person name="Bense V."/>
            <person name="Catcheside P."/>
            <person name="Chovatia M."/>
            <person name="Cooper J."/>
            <person name="Damon W."/>
            <person name="Desjardin D."/>
            <person name="Finy P."/>
            <person name="Geml J."/>
            <person name="Haridas S."/>
            <person name="Hughes K."/>
            <person name="Justo A."/>
            <person name="Karasinski D."/>
            <person name="Kautmanova I."/>
            <person name="Kiss B."/>
            <person name="Kocsube S."/>
            <person name="Kotiranta H."/>
            <person name="LaButti K.M."/>
            <person name="Lechner B.E."/>
            <person name="Liimatainen K."/>
            <person name="Lipzen A."/>
            <person name="Lukacs Z."/>
            <person name="Mihaltcheva S."/>
            <person name="Morgado L.N."/>
            <person name="Niskanen T."/>
            <person name="Noordeloos M.E."/>
            <person name="Ohm R.A."/>
            <person name="Ortiz-Santana B."/>
            <person name="Ovrebo C."/>
            <person name="Racz N."/>
            <person name="Riley R."/>
            <person name="Savchenko A."/>
            <person name="Shiryaev A."/>
            <person name="Soop K."/>
            <person name="Spirin V."/>
            <person name="Szebenyi C."/>
            <person name="Tomsovsky M."/>
            <person name="Tulloss R.E."/>
            <person name="Uehling J."/>
            <person name="Grigoriev I.V."/>
            <person name="Vagvolgyi C."/>
            <person name="Papp T."/>
            <person name="Martin F.M."/>
            <person name="Miettinen O."/>
            <person name="Hibbett D.S."/>
            <person name="Nagy L.G."/>
        </authorList>
    </citation>
    <scope>NUCLEOTIDE SEQUENCE [LARGE SCALE GENOMIC DNA]</scope>
    <source>
        <strain evidence="8 9">HHB13444</strain>
    </source>
</reference>
<dbReference type="GO" id="GO:0006606">
    <property type="term" value="P:protein import into nucleus"/>
    <property type="evidence" value="ECO:0007669"/>
    <property type="project" value="TreeGrafter"/>
</dbReference>
<evidence type="ECO:0000256" key="2">
    <source>
        <dbReference type="ARBA" id="ARBA00007991"/>
    </source>
</evidence>
<dbReference type="FunCoup" id="A0A5C3PHB4">
    <property type="interactions" value="222"/>
</dbReference>
<dbReference type="Pfam" id="PF08389">
    <property type="entry name" value="Xpo1"/>
    <property type="match status" value="1"/>
</dbReference>
<name>A0A5C3PHB4_9APHY</name>
<dbReference type="InterPro" id="IPR051345">
    <property type="entry name" value="Importin_beta-like_NTR"/>
</dbReference>
<comment type="similarity">
    <text evidence="2">Belongs to the importin beta family.</text>
</comment>
<dbReference type="InterPro" id="IPR013598">
    <property type="entry name" value="Exportin-1/Importin-b-like"/>
</dbReference>
<evidence type="ECO:0000259" key="7">
    <source>
        <dbReference type="Pfam" id="PF08389"/>
    </source>
</evidence>
<keyword evidence="4" id="KW-0813">Transport</keyword>
<dbReference type="EMBL" id="ML211120">
    <property type="protein sequence ID" value="TFK88249.1"/>
    <property type="molecule type" value="Genomic_DNA"/>
</dbReference>
<evidence type="ECO:0000256" key="3">
    <source>
        <dbReference type="ARBA" id="ARBA00016020"/>
    </source>
</evidence>
<dbReference type="PANTHER" id="PTHR12363:SF33">
    <property type="entry name" value="IMPORTIN-13"/>
    <property type="match status" value="1"/>
</dbReference>
<evidence type="ECO:0000256" key="6">
    <source>
        <dbReference type="ARBA" id="ARBA00023242"/>
    </source>
</evidence>
<sequence length="1047" mass="114795">MAGEVLPVLAEDDVVRAAQLIQQAYAPQNHLSSEDQRRLQQELFEVQRRPEAWGLVLPFLNNPDANVQFFGAHTLQVKIARDWDAFPADCASQLRDIVLELTGRAVSSGQNKVILRKLFVAITSLAIKLHPGQPSRWPDWVRSCISVFSALGVPREHILDFLAIVAEEMESVDLLPPSKAQMEATLADAIPVVVQAISDCIQSPAMQRSPHELDAALKCLQAWMSLLPSNSLTPFVPLLLSLMLPQSESPSPEFDEQSFIPASDTLQELLTKSALSDGAGTKTVTEPLLLWLDRYGDAIIRPTVSEGFVNEISHSLCKLLVALGEHSAMYFAKNIAAPAQLKDPTPCPFPLPTPLPAISHLVQNYLRLLLAYTALPGFYGVDEEESEMTLGFWYTFQEALWNADFGFDVAEDGDSGAQAEERERDMMPVAKAVYTELVSVLRRKVVWPPRPILSGWARDQRDKFQAYRRDVGDTLINAYYVLRDDMLAFYVNDVMQRLLTRQAHEGWEEIEATLHCVMAVQEAVPLEDSPHLRQVFGPEILGRLPKSGEDRVRRTALHLIGSYASWFTTQPAPVAESVASSPLMNAINYVVSALTDPNLCLFAANALRDLCDANRIALAPHISAFGELHASLTGIPDTEKAKVLQSIASVIQALPPVEGIPVVEAIVSPVVAKLFEALRLANQLPEEARAMAVLQLETLTGVAKGLTRATDTILALDESPELQTAMENMTRARADPRAVKLREAILSGVRTTVELWSTDASVSDALSDLFKAITALPSDVSVISLPPGPLLELVCLAAQRQLTAVWISLANMLINQLTPPTFLPTTFKPEPTPEASGIALNVLQVLLQTSLTMFAQPGAMVSNPDIVRAFFGCMEGFAQHFVPVFYRLPQELFNALIQCAISAMSLQERYSLVSVCTFLSSLIVRTASNDDLIGAKAAFAQAHGASIMRALLHGFAGVAPRSVLPNLLEHLSTLTGKYPAESKQWMTSILFADDFYPCRATDDAKSKFIKAVFGTRSLKRTREAVQQFTIVARGLEGSSFGYATVSM</sequence>
<dbReference type="Pfam" id="PF18773">
    <property type="entry name" value="Importin_rep"/>
    <property type="match status" value="1"/>
</dbReference>
<feature type="domain" description="Exportin-1/Importin-beta-like" evidence="7">
    <location>
        <begin position="112"/>
        <end position="243"/>
    </location>
</feature>
<dbReference type="GO" id="GO:0005737">
    <property type="term" value="C:cytoplasm"/>
    <property type="evidence" value="ECO:0007669"/>
    <property type="project" value="TreeGrafter"/>
</dbReference>
<proteinExistence type="inferred from homology"/>
<organism evidence="8 9">
    <name type="scientific">Polyporus arcularius HHB13444</name>
    <dbReference type="NCBI Taxonomy" id="1314778"/>
    <lineage>
        <taxon>Eukaryota</taxon>
        <taxon>Fungi</taxon>
        <taxon>Dikarya</taxon>
        <taxon>Basidiomycota</taxon>
        <taxon>Agaricomycotina</taxon>
        <taxon>Agaricomycetes</taxon>
        <taxon>Polyporales</taxon>
        <taxon>Polyporaceae</taxon>
        <taxon>Polyporus</taxon>
    </lineage>
</organism>
<keyword evidence="5" id="KW-0677">Repeat</keyword>
<dbReference type="InterPro" id="IPR040709">
    <property type="entry name" value="Importin_rep_1"/>
</dbReference>
<dbReference type="Gene3D" id="1.25.10.10">
    <property type="entry name" value="Leucine-rich Repeat Variant"/>
    <property type="match status" value="1"/>
</dbReference>
<dbReference type="InParanoid" id="A0A5C3PHB4"/>
<dbReference type="AlphaFoldDB" id="A0A5C3PHB4"/>
<protein>
    <recommendedName>
        <fullName evidence="3">Importin-13</fullName>
    </recommendedName>
</protein>
<dbReference type="STRING" id="1314778.A0A5C3PHB4"/>
<keyword evidence="9" id="KW-1185">Reference proteome</keyword>
<dbReference type="InterPro" id="IPR040520">
    <property type="entry name" value="Importin_rep_3"/>
</dbReference>
<evidence type="ECO:0000256" key="5">
    <source>
        <dbReference type="ARBA" id="ARBA00022737"/>
    </source>
</evidence>
<dbReference type="Pfam" id="PF18806">
    <property type="entry name" value="Importin_rep_3"/>
    <property type="match status" value="1"/>
</dbReference>
<keyword evidence="6" id="KW-0539">Nucleus</keyword>
<evidence type="ECO:0000256" key="1">
    <source>
        <dbReference type="ARBA" id="ARBA00004123"/>
    </source>
</evidence>
<dbReference type="InterPro" id="IPR016024">
    <property type="entry name" value="ARM-type_fold"/>
</dbReference>
<dbReference type="PANTHER" id="PTHR12363">
    <property type="entry name" value="TRANSPORTIN 3 AND IMPORTIN 13"/>
    <property type="match status" value="1"/>
</dbReference>
<gene>
    <name evidence="8" type="ORF">K466DRAFT_662450</name>
</gene>
<accession>A0A5C3PHB4</accession>
<dbReference type="InterPro" id="IPR011989">
    <property type="entry name" value="ARM-like"/>
</dbReference>
<evidence type="ECO:0000313" key="8">
    <source>
        <dbReference type="EMBL" id="TFK88249.1"/>
    </source>
</evidence>
<dbReference type="SUPFAM" id="SSF48371">
    <property type="entry name" value="ARM repeat"/>
    <property type="match status" value="1"/>
</dbReference>
<comment type="subcellular location">
    <subcellularLocation>
        <location evidence="1">Nucleus</location>
    </subcellularLocation>
</comment>
<evidence type="ECO:0000256" key="4">
    <source>
        <dbReference type="ARBA" id="ARBA00022448"/>
    </source>
</evidence>
<dbReference type="GO" id="GO:0005634">
    <property type="term" value="C:nucleus"/>
    <property type="evidence" value="ECO:0007669"/>
    <property type="project" value="UniProtKB-SubCell"/>
</dbReference>